<comment type="caution">
    <text evidence="2">The sequence shown here is derived from an EMBL/GenBank/DDBJ whole genome shotgun (WGS) entry which is preliminary data.</text>
</comment>
<dbReference type="Proteomes" id="UP000664795">
    <property type="component" value="Unassembled WGS sequence"/>
</dbReference>
<dbReference type="EMBL" id="JAFMYU010000003">
    <property type="protein sequence ID" value="MBO0930530.1"/>
    <property type="molecule type" value="Genomic_DNA"/>
</dbReference>
<sequence>MKPLTYAALTGLLLSTTQLLAQKLTLKPSWETDTTLRTPECVLFDPASKVLFVSCINGSPKLENKSSYIAKVGLDGKVMQMKFTDNLNSTKGMGILGDKLYVTEMNQVAEIALTTGKIVNRYPIDGAKFLNDIAIDTKNGIIYVTDSGDSKLWSLTQGNATLVMASTPLKGPNGLLFDDGQLLIGNGDGALLSMNPTTKKVDILSKVTGGIDGIVSLGGKQYMVTEWGGKVWHIRADGTNELLSDTSAGKINSADIGYNPATQTLFVPTFYHNTVKAFSLK</sequence>
<feature type="signal peptide" evidence="1">
    <location>
        <begin position="1"/>
        <end position="21"/>
    </location>
</feature>
<dbReference type="SUPFAM" id="SSF63829">
    <property type="entry name" value="Calcium-dependent phosphotriesterase"/>
    <property type="match status" value="1"/>
</dbReference>
<evidence type="ECO:0000313" key="2">
    <source>
        <dbReference type="EMBL" id="MBO0930530.1"/>
    </source>
</evidence>
<dbReference type="AlphaFoldDB" id="A0A939G3Q2"/>
<evidence type="ECO:0008006" key="4">
    <source>
        <dbReference type="Google" id="ProtNLM"/>
    </source>
</evidence>
<keyword evidence="1" id="KW-0732">Signal</keyword>
<gene>
    <name evidence="2" type="ORF">J2I48_05965</name>
</gene>
<name>A0A939G3Q2_9BACT</name>
<accession>A0A939G3Q2</accession>
<dbReference type="RefSeq" id="WP_207334487.1">
    <property type="nucleotide sequence ID" value="NZ_JAFMYU010000003.1"/>
</dbReference>
<evidence type="ECO:0000313" key="3">
    <source>
        <dbReference type="Proteomes" id="UP000664795"/>
    </source>
</evidence>
<proteinExistence type="predicted"/>
<feature type="chain" id="PRO_5037923526" description="ATP/GTP-binding protein" evidence="1">
    <location>
        <begin position="22"/>
        <end position="281"/>
    </location>
</feature>
<keyword evidence="3" id="KW-1185">Reference proteome</keyword>
<reference evidence="2 3" key="1">
    <citation type="submission" date="2021-03" db="EMBL/GenBank/DDBJ databases">
        <title>Fibrella sp. HMF5036 genome sequencing and assembly.</title>
        <authorList>
            <person name="Kang H."/>
            <person name="Kim H."/>
            <person name="Bae S."/>
            <person name="Joh K."/>
        </authorList>
    </citation>
    <scope>NUCLEOTIDE SEQUENCE [LARGE SCALE GENOMIC DNA]</scope>
    <source>
        <strain evidence="2 3">HMF5036</strain>
    </source>
</reference>
<evidence type="ECO:0000256" key="1">
    <source>
        <dbReference type="SAM" id="SignalP"/>
    </source>
</evidence>
<protein>
    <recommendedName>
        <fullName evidence="4">ATP/GTP-binding protein</fullName>
    </recommendedName>
</protein>
<dbReference type="InterPro" id="IPR015943">
    <property type="entry name" value="WD40/YVTN_repeat-like_dom_sf"/>
</dbReference>
<dbReference type="Gene3D" id="2.130.10.10">
    <property type="entry name" value="YVTN repeat-like/Quinoprotein amine dehydrogenase"/>
    <property type="match status" value="1"/>
</dbReference>
<organism evidence="2 3">
    <name type="scientific">Fibrella aquatilis</name>
    <dbReference type="NCBI Taxonomy" id="2817059"/>
    <lineage>
        <taxon>Bacteria</taxon>
        <taxon>Pseudomonadati</taxon>
        <taxon>Bacteroidota</taxon>
        <taxon>Cytophagia</taxon>
        <taxon>Cytophagales</taxon>
        <taxon>Spirosomataceae</taxon>
        <taxon>Fibrella</taxon>
    </lineage>
</organism>